<keyword evidence="2 4" id="KW-0808">Transferase</keyword>
<dbReference type="GO" id="GO:0008295">
    <property type="term" value="P:spermidine biosynthetic process"/>
    <property type="evidence" value="ECO:0007669"/>
    <property type="project" value="UniProtKB-UniRule"/>
</dbReference>
<keyword evidence="10" id="KW-1185">Reference proteome</keyword>
<evidence type="ECO:0000256" key="1">
    <source>
        <dbReference type="ARBA" id="ARBA00007867"/>
    </source>
</evidence>
<dbReference type="UniPathway" id="UPA00248">
    <property type="reaction ID" value="UER00314"/>
</dbReference>
<comment type="subunit">
    <text evidence="4">Homodimer or homotetramer.</text>
</comment>
<comment type="similarity">
    <text evidence="1 4 6">Belongs to the spermidine/spermine synthase family.</text>
</comment>
<dbReference type="InterPro" id="IPR030373">
    <property type="entry name" value="PABS_CS"/>
</dbReference>
<protein>
    <recommendedName>
        <fullName evidence="4">Polyamine aminopropyltransferase</fullName>
    </recommendedName>
    <alternativeName>
        <fullName evidence="4">Putrescine aminopropyltransferase</fullName>
        <shortName evidence="4">PAPT</shortName>
    </alternativeName>
    <alternativeName>
        <fullName evidence="4">Spermidine synthase</fullName>
        <shortName evidence="4">SPDS</shortName>
        <shortName evidence="4">SPDSY</shortName>
        <ecNumber evidence="4">2.5.1.16</ecNumber>
    </alternativeName>
</protein>
<dbReference type="InterPro" id="IPR001045">
    <property type="entry name" value="Spermi_synthase"/>
</dbReference>
<dbReference type="Pfam" id="PF01564">
    <property type="entry name" value="Spermine_synth"/>
    <property type="match status" value="1"/>
</dbReference>
<dbReference type="Proteomes" id="UP000243333">
    <property type="component" value="Unassembled WGS sequence"/>
</dbReference>
<dbReference type="RefSeq" id="WP_093689061.1">
    <property type="nucleotide sequence ID" value="NZ_FNBU01000007.1"/>
</dbReference>
<feature type="binding site" evidence="4">
    <location>
        <begin position="139"/>
        <end position="140"/>
    </location>
    <ligand>
        <name>S-methyl-5'-thioadenosine</name>
        <dbReference type="ChEBI" id="CHEBI:17509"/>
    </ligand>
</feature>
<dbReference type="Gene3D" id="3.40.50.150">
    <property type="entry name" value="Vaccinia Virus protein VP39"/>
    <property type="match status" value="1"/>
</dbReference>
<dbReference type="OrthoDB" id="9793120at2"/>
<dbReference type="EC" id="2.5.1.16" evidence="4"/>
<evidence type="ECO:0000313" key="9">
    <source>
        <dbReference type="EMBL" id="SDF32787.1"/>
    </source>
</evidence>
<sequence>MELWITERQTKNLGLTCRVKEALFTGKSEFQEVVVVDTYEFGRMLVLDGVFQTSIFDEFVYHEMIAHVPLFTHPNPKNVLVIGGGDGGTIREVVKHPSVERAEMVEIDGLVVDVCKKYLPEISEALINNHPKVHLKIDDGIKHMKEAENFYDVIIVDCSDPIGPGEGLFTYEFYKDVYKALKADGLFVQQTESPFFHQPLIKRLWKDISSLFPITRLYLTQIPLYPGGTHCFTIGSKQYDPLNVDTAKLPELNTRYYNRDIQKSCFVLPNFVKELLK</sequence>
<evidence type="ECO:0000256" key="6">
    <source>
        <dbReference type="RuleBase" id="RU003836"/>
    </source>
</evidence>
<dbReference type="InterPro" id="IPR030374">
    <property type="entry name" value="PABS"/>
</dbReference>
<dbReference type="AlphaFoldDB" id="A0A1G7K6P2"/>
<organism evidence="9 10">
    <name type="scientific">Sporolituus thermophilus DSM 23256</name>
    <dbReference type="NCBI Taxonomy" id="1123285"/>
    <lineage>
        <taxon>Bacteria</taxon>
        <taxon>Bacillati</taxon>
        <taxon>Bacillota</taxon>
        <taxon>Negativicutes</taxon>
        <taxon>Selenomonadales</taxon>
        <taxon>Sporomusaceae</taxon>
        <taxon>Sporolituus</taxon>
    </lineage>
</organism>
<dbReference type="NCBIfam" id="NF002010">
    <property type="entry name" value="PRK00811.1"/>
    <property type="match status" value="1"/>
</dbReference>
<feature type="binding site" evidence="4">
    <location>
        <position position="106"/>
    </location>
    <ligand>
        <name>S-methyl-5'-thioadenosine</name>
        <dbReference type="ChEBI" id="CHEBI:17509"/>
    </ligand>
</feature>
<evidence type="ECO:0000256" key="7">
    <source>
        <dbReference type="RuleBase" id="RU003837"/>
    </source>
</evidence>
<reference evidence="10" key="1">
    <citation type="submission" date="2016-10" db="EMBL/GenBank/DDBJ databases">
        <authorList>
            <person name="Varghese N."/>
            <person name="Submissions S."/>
        </authorList>
    </citation>
    <scope>NUCLEOTIDE SEQUENCE [LARGE SCALE GENOMIC DNA]</scope>
    <source>
        <strain evidence="10">DSM 23256</strain>
    </source>
</reference>
<evidence type="ECO:0000256" key="3">
    <source>
        <dbReference type="ARBA" id="ARBA00023115"/>
    </source>
</evidence>
<dbReference type="PROSITE" id="PS51006">
    <property type="entry name" value="PABS_2"/>
    <property type="match status" value="1"/>
</dbReference>
<feature type="domain" description="PABS" evidence="8">
    <location>
        <begin position="2"/>
        <end position="237"/>
    </location>
</feature>
<gene>
    <name evidence="4" type="primary">speE</name>
    <name evidence="9" type="ORF">SAMN05660235_01211</name>
</gene>
<evidence type="ECO:0000313" key="10">
    <source>
        <dbReference type="Proteomes" id="UP000243333"/>
    </source>
</evidence>
<dbReference type="SUPFAM" id="SSF53335">
    <property type="entry name" value="S-adenosyl-L-methionine-dependent methyltransferases"/>
    <property type="match status" value="1"/>
</dbReference>
<evidence type="ECO:0000259" key="8">
    <source>
        <dbReference type="PROSITE" id="PS51006"/>
    </source>
</evidence>
<dbReference type="GO" id="GO:0004766">
    <property type="term" value="F:spermidine synthase activity"/>
    <property type="evidence" value="ECO:0007669"/>
    <property type="project" value="UniProtKB-UniRule"/>
</dbReference>
<comment type="pathway">
    <text evidence="4">Amine and polyamine biosynthesis; spermidine biosynthesis; spermidine from putrescine: step 1/1.</text>
</comment>
<feature type="binding site" evidence="4">
    <location>
        <position position="86"/>
    </location>
    <ligand>
        <name>spermidine</name>
        <dbReference type="ChEBI" id="CHEBI:57834"/>
    </ligand>
</feature>
<comment type="function">
    <text evidence="4">Catalyzes the irreversible transfer of a propylamine group from the amino donor S-adenosylmethioninamine (decarboxy-AdoMet) to putrescine (1,4-diaminobutane) to yield spermidine.</text>
</comment>
<dbReference type="InterPro" id="IPR029063">
    <property type="entry name" value="SAM-dependent_MTases_sf"/>
</dbReference>
<feature type="binding site" evidence="4">
    <location>
        <position position="31"/>
    </location>
    <ligand>
        <name>S-methyl-5'-thioadenosine</name>
        <dbReference type="ChEBI" id="CHEBI:17509"/>
    </ligand>
</feature>
<keyword evidence="3 4" id="KW-0620">Polyamine biosynthesis</keyword>
<dbReference type="Gene3D" id="2.30.140.10">
    <property type="entry name" value="Spermidine synthase, tetramerisation domain"/>
    <property type="match status" value="1"/>
</dbReference>
<dbReference type="STRING" id="1123285.SAMN05660235_01211"/>
<keyword evidence="4 7" id="KW-0745">Spermidine biosynthesis</keyword>
<feature type="binding site" evidence="4">
    <location>
        <begin position="157"/>
        <end position="160"/>
    </location>
    <ligand>
        <name>spermidine</name>
        <dbReference type="ChEBI" id="CHEBI:57834"/>
    </ligand>
</feature>
<dbReference type="PROSITE" id="PS01330">
    <property type="entry name" value="PABS_1"/>
    <property type="match status" value="1"/>
</dbReference>
<feature type="binding site" evidence="4">
    <location>
        <position position="62"/>
    </location>
    <ligand>
        <name>spermidine</name>
        <dbReference type="ChEBI" id="CHEBI:57834"/>
    </ligand>
</feature>
<dbReference type="NCBIfam" id="TIGR00417">
    <property type="entry name" value="speE"/>
    <property type="match status" value="1"/>
</dbReference>
<dbReference type="Pfam" id="PF17284">
    <property type="entry name" value="Spermine_synt_N"/>
    <property type="match status" value="1"/>
</dbReference>
<feature type="binding site" evidence="4">
    <location>
        <position position="164"/>
    </location>
    <ligand>
        <name>S-methyl-5'-thioadenosine</name>
        <dbReference type="ChEBI" id="CHEBI:17509"/>
    </ligand>
</feature>
<dbReference type="InterPro" id="IPR035246">
    <property type="entry name" value="Spermidine_synt_N"/>
</dbReference>
<evidence type="ECO:0000256" key="4">
    <source>
        <dbReference type="HAMAP-Rule" id="MF_00198"/>
    </source>
</evidence>
<evidence type="ECO:0000256" key="5">
    <source>
        <dbReference type="PROSITE-ProRule" id="PRU00354"/>
    </source>
</evidence>
<evidence type="ECO:0000256" key="2">
    <source>
        <dbReference type="ARBA" id="ARBA00022679"/>
    </source>
</evidence>
<dbReference type="PANTHER" id="PTHR11558">
    <property type="entry name" value="SPERMIDINE/SPERMINE SYNTHASE"/>
    <property type="match status" value="1"/>
</dbReference>
<dbReference type="GO" id="GO:0005829">
    <property type="term" value="C:cytosol"/>
    <property type="evidence" value="ECO:0007669"/>
    <property type="project" value="TreeGrafter"/>
</dbReference>
<dbReference type="HAMAP" id="MF_00198">
    <property type="entry name" value="Spermidine_synth"/>
    <property type="match status" value="1"/>
</dbReference>
<dbReference type="PANTHER" id="PTHR11558:SF11">
    <property type="entry name" value="SPERMIDINE SYNTHASE"/>
    <property type="match status" value="1"/>
</dbReference>
<feature type="active site" description="Proton acceptor" evidence="4 5">
    <location>
        <position position="157"/>
    </location>
</feature>
<dbReference type="EMBL" id="FNBU01000007">
    <property type="protein sequence ID" value="SDF32787.1"/>
    <property type="molecule type" value="Genomic_DNA"/>
</dbReference>
<dbReference type="CDD" id="cd02440">
    <property type="entry name" value="AdoMet_MTases"/>
    <property type="match status" value="1"/>
</dbReference>
<accession>A0A1G7K6P2</accession>
<name>A0A1G7K6P2_9FIRM</name>
<proteinExistence type="inferred from homology"/>
<comment type="catalytic activity">
    <reaction evidence="4 7">
        <text>S-adenosyl 3-(methylsulfanyl)propylamine + putrescine = S-methyl-5'-thioadenosine + spermidine + H(+)</text>
        <dbReference type="Rhea" id="RHEA:12721"/>
        <dbReference type="ChEBI" id="CHEBI:15378"/>
        <dbReference type="ChEBI" id="CHEBI:17509"/>
        <dbReference type="ChEBI" id="CHEBI:57443"/>
        <dbReference type="ChEBI" id="CHEBI:57834"/>
        <dbReference type="ChEBI" id="CHEBI:326268"/>
        <dbReference type="EC" id="2.5.1.16"/>
    </reaction>
</comment>
<dbReference type="InterPro" id="IPR037163">
    <property type="entry name" value="Spermidine_synt_N_sf"/>
</dbReference>